<name>A0A0P7B5M7_9HYPO</name>
<gene>
    <name evidence="6" type="ORF">AK830_g10649</name>
</gene>
<dbReference type="Gene3D" id="1.20.120.1020">
    <property type="entry name" value="Prion-inhibition and propagation, HeLo domain"/>
    <property type="match status" value="1"/>
</dbReference>
<sequence length="1303" mass="145354">MEPASFAVGLIGLAGLFGSCLEVLERAQSYRSFASDSKNLDVQFNATKIRLENWGRAVGFNDGTPYDEHHPALDEEKTRRTAVEIFNIIKDTCNVEDAQKPRSSSDRPGGTGAGDSRRRKFAWALGAKLKRTEQISLLKELVQALYDLVPPDGIKGYPPASAWSAEIRQVIDQLKAKTPRELHAWPRQVPDERYEESLQRRLQGTCGWILERPTFLAWAASEFPNDTNKVLWIHGPAGFGKTILCANMVEHMTKTLQTPVAHFFFSPDSDSRENLSVVLRSWLSQVASQHEGAFECLLRRYEDDANPIATPHTIVSLFEQVVRIVPECTFVVDSLDECTDLSPVTKFLTTLITATTATNTRVLVVSRPLLTIQEALKSNGRSAFSEHQIQSDDVRSDIEAYSRDIINMKLRNRSPDFRSALSEAMVERCEGQFLWLKLQGESLRRGMSKKQLENIVNDTPTDLDRVYDNNWKRIVQFKEADRHRTFALLRWTAFALRPLTICEITEAVLIDDTEELPRDDLPDDVDEDYVGSEVVGLCSPLLEVRSGPSASVLSQQTVHLPHFTVRQYLLRNLPIPDWLRQNDSLRISHEQLQHTLLAKACLQYIKYREVWQATPVESLPPLGTSFRTYASNSWHHHINLGLRSNVDIVRFAVEFITEGSPTRKEWALFTESDDTKEHGSLVKTSPPSALYYSVKLQLTEVTMSLIEGGNCDVNETHTLGNSVLSIACSDGTVDVAAMLLKKGANPSLADVNGMVPIHVAAKNGHVEVLRLLLKDDTRTPALTGNLWTSKYATQRGVGVDAVDVSLMTPLHYSALHGQTRCVEVLLQQGARLTADVANMTPLHYAVAIASEEMILCFLAAGVPIDSRVKRHAWRQEYRQGKLHYTRGKENDHGFWAEVDSHTGLTALHYAALIGSRQMTKFLLDHGADPNAVSEHGETSLHLALKREIYNGMPHFKDRWSDPVYRAEGILDFIDNPEDEVEYLALNATIETERLAVVDLLLYHSVSDVNVQDTHGASSLHHVLYEKNTAGKVIERLIQKGADVSARNHYGRTPLHLACNEGNRTAVATLLDYGADIAASDCDGLNTLHHAARNGDAETMQLLLSHADSVGSTGIAASRDKRQRNALHHLAEDGLKANYAALQCLLDGGVEVNDLDIAGMSPLSIYLSASFVLSKDAPLVAQLFLQRGSDTSFKARKGGLGLRHLHAHSWKVNMELLVVLAKCGVDLQAEDDDGRTVLHHCAIAGSLKNDVFVFLRDVVGLSENSQDVYGKTPKQYAAEMRTMDHHRLIFDRHRWSRTEQILLC</sequence>
<dbReference type="PROSITE" id="PS50837">
    <property type="entry name" value="NACHT"/>
    <property type="match status" value="1"/>
</dbReference>
<feature type="repeat" description="ANK" evidence="3">
    <location>
        <begin position="1082"/>
        <end position="1114"/>
    </location>
</feature>
<dbReference type="PRINTS" id="PR01415">
    <property type="entry name" value="ANKYRIN"/>
</dbReference>
<dbReference type="Pfam" id="PF24883">
    <property type="entry name" value="NPHP3_N"/>
    <property type="match status" value="1"/>
</dbReference>
<dbReference type="InterPro" id="IPR056884">
    <property type="entry name" value="NPHP3-like_N"/>
</dbReference>
<feature type="repeat" description="ANK" evidence="3">
    <location>
        <begin position="719"/>
        <end position="751"/>
    </location>
</feature>
<evidence type="ECO:0000256" key="2">
    <source>
        <dbReference type="ARBA" id="ARBA00023043"/>
    </source>
</evidence>
<evidence type="ECO:0000256" key="1">
    <source>
        <dbReference type="ARBA" id="ARBA00022737"/>
    </source>
</evidence>
<dbReference type="EMBL" id="LKCW01000226">
    <property type="protein sequence ID" value="KPM35923.1"/>
    <property type="molecule type" value="Genomic_DNA"/>
</dbReference>
<reference evidence="6 7" key="1">
    <citation type="submission" date="2015-09" db="EMBL/GenBank/DDBJ databases">
        <title>Draft genome of a European isolate of the apple canker pathogen Neonectria ditissima.</title>
        <authorList>
            <person name="Gomez-Cortecero A."/>
            <person name="Harrison R.J."/>
            <person name="Armitage A.D."/>
        </authorList>
    </citation>
    <scope>NUCLEOTIDE SEQUENCE [LARGE SCALE GENOMIC DNA]</scope>
    <source>
        <strain evidence="6 7">R09/05</strain>
    </source>
</reference>
<accession>A0A0P7B5M7</accession>
<keyword evidence="1" id="KW-0677">Repeat</keyword>
<feature type="region of interest" description="Disordered" evidence="4">
    <location>
        <begin position="97"/>
        <end position="116"/>
    </location>
</feature>
<feature type="repeat" description="ANK" evidence="3">
    <location>
        <begin position="1014"/>
        <end position="1048"/>
    </location>
</feature>
<dbReference type="InterPro" id="IPR038305">
    <property type="entry name" value="HeLo_sf"/>
</dbReference>
<feature type="repeat" description="ANK" evidence="3">
    <location>
        <begin position="805"/>
        <end position="837"/>
    </location>
</feature>
<evidence type="ECO:0000259" key="5">
    <source>
        <dbReference type="PROSITE" id="PS50837"/>
    </source>
</evidence>
<dbReference type="Pfam" id="PF00023">
    <property type="entry name" value="Ank"/>
    <property type="match status" value="1"/>
</dbReference>
<evidence type="ECO:0000256" key="4">
    <source>
        <dbReference type="SAM" id="MobiDB-lite"/>
    </source>
</evidence>
<dbReference type="InterPro" id="IPR029498">
    <property type="entry name" value="HeLo_dom"/>
</dbReference>
<dbReference type="OrthoDB" id="539213at2759"/>
<dbReference type="Proteomes" id="UP000050424">
    <property type="component" value="Unassembled WGS sequence"/>
</dbReference>
<comment type="caution">
    <text evidence="6">The sequence shown here is derived from an EMBL/GenBank/DDBJ whole genome shotgun (WGS) entry which is preliminary data.</text>
</comment>
<dbReference type="InterPro" id="IPR036770">
    <property type="entry name" value="Ankyrin_rpt-contain_sf"/>
</dbReference>
<dbReference type="PROSITE" id="PS50088">
    <property type="entry name" value="ANK_REPEAT"/>
    <property type="match status" value="7"/>
</dbReference>
<feature type="repeat" description="ANK" evidence="3">
    <location>
        <begin position="752"/>
        <end position="774"/>
    </location>
</feature>
<evidence type="ECO:0000313" key="6">
    <source>
        <dbReference type="EMBL" id="KPM35923.1"/>
    </source>
</evidence>
<dbReference type="SMART" id="SM00248">
    <property type="entry name" value="ANK"/>
    <property type="match status" value="12"/>
</dbReference>
<keyword evidence="7" id="KW-1185">Reference proteome</keyword>
<dbReference type="Gene3D" id="1.25.40.20">
    <property type="entry name" value="Ankyrin repeat-containing domain"/>
    <property type="match status" value="4"/>
</dbReference>
<dbReference type="InterPro" id="IPR051165">
    <property type="entry name" value="Multifunctional_ANK_Repeat"/>
</dbReference>
<dbReference type="InterPro" id="IPR007111">
    <property type="entry name" value="NACHT_NTPase"/>
</dbReference>
<keyword evidence="2 3" id="KW-0040">ANK repeat</keyword>
<feature type="repeat" description="ANK" evidence="3">
    <location>
        <begin position="902"/>
        <end position="934"/>
    </location>
</feature>
<dbReference type="InterPro" id="IPR002110">
    <property type="entry name" value="Ankyrin_rpt"/>
</dbReference>
<evidence type="ECO:0000313" key="7">
    <source>
        <dbReference type="Proteomes" id="UP000050424"/>
    </source>
</evidence>
<dbReference type="Pfam" id="PF14479">
    <property type="entry name" value="HeLo"/>
    <property type="match status" value="1"/>
</dbReference>
<feature type="domain" description="NACHT" evidence="5">
    <location>
        <begin position="229"/>
        <end position="368"/>
    </location>
</feature>
<dbReference type="PROSITE" id="PS50297">
    <property type="entry name" value="ANK_REP_REGION"/>
    <property type="match status" value="7"/>
</dbReference>
<organism evidence="6 7">
    <name type="scientific">Neonectria ditissima</name>
    <dbReference type="NCBI Taxonomy" id="78410"/>
    <lineage>
        <taxon>Eukaryota</taxon>
        <taxon>Fungi</taxon>
        <taxon>Dikarya</taxon>
        <taxon>Ascomycota</taxon>
        <taxon>Pezizomycotina</taxon>
        <taxon>Sordariomycetes</taxon>
        <taxon>Hypocreomycetidae</taxon>
        <taxon>Hypocreales</taxon>
        <taxon>Nectriaceae</taxon>
        <taxon>Neonectria</taxon>
    </lineage>
</organism>
<dbReference type="PANTHER" id="PTHR24123">
    <property type="entry name" value="ANKYRIN REPEAT-CONTAINING"/>
    <property type="match status" value="1"/>
</dbReference>
<dbReference type="PANTHER" id="PTHR24123:SF33">
    <property type="entry name" value="PROTEIN HOS4"/>
    <property type="match status" value="1"/>
</dbReference>
<dbReference type="InterPro" id="IPR027417">
    <property type="entry name" value="P-loop_NTPase"/>
</dbReference>
<dbReference type="Gene3D" id="3.40.50.300">
    <property type="entry name" value="P-loop containing nucleotide triphosphate hydrolases"/>
    <property type="match status" value="1"/>
</dbReference>
<dbReference type="SUPFAM" id="SSF48403">
    <property type="entry name" value="Ankyrin repeat"/>
    <property type="match status" value="2"/>
</dbReference>
<dbReference type="STRING" id="78410.A0A0P7B5M7"/>
<proteinExistence type="predicted"/>
<dbReference type="SUPFAM" id="SSF52540">
    <property type="entry name" value="P-loop containing nucleoside triphosphate hydrolases"/>
    <property type="match status" value="1"/>
</dbReference>
<dbReference type="Pfam" id="PF12796">
    <property type="entry name" value="Ank_2"/>
    <property type="match status" value="4"/>
</dbReference>
<feature type="repeat" description="ANK" evidence="3">
    <location>
        <begin position="1049"/>
        <end position="1081"/>
    </location>
</feature>
<protein>
    <recommendedName>
        <fullName evidence="5">NACHT domain-containing protein</fullName>
    </recommendedName>
</protein>
<evidence type="ECO:0000256" key="3">
    <source>
        <dbReference type="PROSITE-ProRule" id="PRU00023"/>
    </source>
</evidence>